<keyword evidence="2" id="KW-1185">Reference proteome</keyword>
<comment type="caution">
    <text evidence="1">The sequence shown here is derived from an EMBL/GenBank/DDBJ whole genome shotgun (WGS) entry which is preliminary data.</text>
</comment>
<reference evidence="1" key="1">
    <citation type="submission" date="2023-11" db="EMBL/GenBank/DDBJ databases">
        <authorList>
            <person name="Poullet M."/>
        </authorList>
    </citation>
    <scope>NUCLEOTIDE SEQUENCE</scope>
    <source>
        <strain evidence="1">E1834</strain>
    </source>
</reference>
<dbReference type="EMBL" id="CAVMJV010000111">
    <property type="protein sequence ID" value="CAK5102127.1"/>
    <property type="molecule type" value="Genomic_DNA"/>
</dbReference>
<evidence type="ECO:0000313" key="2">
    <source>
        <dbReference type="Proteomes" id="UP001497535"/>
    </source>
</evidence>
<accession>A0ACB1AW74</accession>
<protein>
    <submittedName>
        <fullName evidence="1">Uncharacterized protein</fullName>
    </submittedName>
</protein>
<name>A0ACB1AW74_MELEN</name>
<dbReference type="Proteomes" id="UP001497535">
    <property type="component" value="Unassembled WGS sequence"/>
</dbReference>
<proteinExistence type="predicted"/>
<evidence type="ECO:0000313" key="1">
    <source>
        <dbReference type="EMBL" id="CAK5102127.1"/>
    </source>
</evidence>
<sequence length="149" mass="17615">MEVEQNLSNCLGEIFNEFNQKPLSELLKDNIDEKRERSELLELLIKDRSESLAERLYSTVNSNPIDFDTLYDIILARPKFELKKIIEKDDKLRPKLEKYLTDSKGQQNENDAIWDILINRVVFAEKNTTFDKEEFKEVFDIGVHLFKKS</sequence>
<organism evidence="1 2">
    <name type="scientific">Meloidogyne enterolobii</name>
    <name type="common">Root-knot nematode worm</name>
    <name type="synonym">Meloidogyne mayaguensis</name>
    <dbReference type="NCBI Taxonomy" id="390850"/>
    <lineage>
        <taxon>Eukaryota</taxon>
        <taxon>Metazoa</taxon>
        <taxon>Ecdysozoa</taxon>
        <taxon>Nematoda</taxon>
        <taxon>Chromadorea</taxon>
        <taxon>Rhabditida</taxon>
        <taxon>Tylenchina</taxon>
        <taxon>Tylenchomorpha</taxon>
        <taxon>Tylenchoidea</taxon>
        <taxon>Meloidogynidae</taxon>
        <taxon>Meloidogyninae</taxon>
        <taxon>Meloidogyne</taxon>
    </lineage>
</organism>
<gene>
    <name evidence="1" type="ORF">MENTE1834_LOCUS42452</name>
</gene>